<dbReference type="Gene3D" id="2.40.50.180">
    <property type="entry name" value="CheA-289, Domain 4"/>
    <property type="match status" value="1"/>
</dbReference>
<dbReference type="GO" id="GO:0006935">
    <property type="term" value="P:chemotaxis"/>
    <property type="evidence" value="ECO:0007669"/>
    <property type="project" value="InterPro"/>
</dbReference>
<name>A0A8J7C417_9CYAN</name>
<gene>
    <name evidence="2" type="ORF">ICL16_01350</name>
</gene>
<feature type="domain" description="CheW-like" evidence="1">
    <location>
        <begin position="4"/>
        <end position="152"/>
    </location>
</feature>
<evidence type="ECO:0000313" key="3">
    <source>
        <dbReference type="Proteomes" id="UP000629098"/>
    </source>
</evidence>
<organism evidence="2 3">
    <name type="scientific">Iningainema tapete BLCC-T55</name>
    <dbReference type="NCBI Taxonomy" id="2748662"/>
    <lineage>
        <taxon>Bacteria</taxon>
        <taxon>Bacillati</taxon>
        <taxon>Cyanobacteriota</taxon>
        <taxon>Cyanophyceae</taxon>
        <taxon>Nostocales</taxon>
        <taxon>Scytonemataceae</taxon>
        <taxon>Iningainema tapete</taxon>
    </lineage>
</organism>
<dbReference type="InterPro" id="IPR039315">
    <property type="entry name" value="CheW"/>
</dbReference>
<dbReference type="SMART" id="SM00260">
    <property type="entry name" value="CheW"/>
    <property type="match status" value="1"/>
</dbReference>
<dbReference type="SUPFAM" id="SSF50341">
    <property type="entry name" value="CheW-like"/>
    <property type="match status" value="1"/>
</dbReference>
<accession>A0A8J7C417</accession>
<dbReference type="Pfam" id="PF01584">
    <property type="entry name" value="CheW"/>
    <property type="match status" value="1"/>
</dbReference>
<dbReference type="RefSeq" id="WP_190825095.1">
    <property type="nucleotide sequence ID" value="NZ_CAWPPI010000009.1"/>
</dbReference>
<proteinExistence type="predicted"/>
<dbReference type="InterPro" id="IPR036061">
    <property type="entry name" value="CheW-like_dom_sf"/>
</dbReference>
<dbReference type="InterPro" id="IPR002545">
    <property type="entry name" value="CheW-lke_dom"/>
</dbReference>
<dbReference type="AlphaFoldDB" id="A0A8J7C417"/>
<comment type="caution">
    <text evidence="2">The sequence shown here is derived from an EMBL/GenBank/DDBJ whole genome shotgun (WGS) entry which is preliminary data.</text>
</comment>
<dbReference type="PANTHER" id="PTHR22617">
    <property type="entry name" value="CHEMOTAXIS SENSOR HISTIDINE KINASE-RELATED"/>
    <property type="match status" value="1"/>
</dbReference>
<dbReference type="PANTHER" id="PTHR22617:SF23">
    <property type="entry name" value="CHEMOTAXIS PROTEIN CHEW"/>
    <property type="match status" value="1"/>
</dbReference>
<reference evidence="2" key="1">
    <citation type="submission" date="2020-09" db="EMBL/GenBank/DDBJ databases">
        <title>Iningainema tapete sp. nov. (Scytonemataceae, Cyanobacteria) from greenhouses in central Florida (USA) produces two types of nodularin with biosynthetic potential for microcystin-LR and anabaenopeptins.</title>
        <authorList>
            <person name="Berthold D.E."/>
            <person name="Lefler F.W."/>
            <person name="Huang I.-S."/>
            <person name="Abdulla H."/>
            <person name="Zimba P.V."/>
            <person name="Laughinghouse H.D. IV."/>
        </authorList>
    </citation>
    <scope>NUCLEOTIDE SEQUENCE</scope>
    <source>
        <strain evidence="2">BLCCT55</strain>
    </source>
</reference>
<sequence length="156" mass="17880">METEQKFLSFHLSEKNIGVVALQHIVEVFPVSWGEICSVPQMPSCVLGIYNWRGEMLWLIDTEEMLGYPPLYQAASLAKMMVMVLHNEGKRLGLLVRQFIDIESLDAKYIKFQDSQLFNAEISSFLPGYFINASEETILSLDAREIIHSPMWAIHN</sequence>
<evidence type="ECO:0000313" key="2">
    <source>
        <dbReference type="EMBL" id="MBD2770804.1"/>
    </source>
</evidence>
<dbReference type="GO" id="GO:0007165">
    <property type="term" value="P:signal transduction"/>
    <property type="evidence" value="ECO:0007669"/>
    <property type="project" value="InterPro"/>
</dbReference>
<dbReference type="PROSITE" id="PS50851">
    <property type="entry name" value="CHEW"/>
    <property type="match status" value="1"/>
</dbReference>
<evidence type="ECO:0000259" key="1">
    <source>
        <dbReference type="PROSITE" id="PS50851"/>
    </source>
</evidence>
<protein>
    <submittedName>
        <fullName evidence="2">Chemotaxis protein CheW</fullName>
    </submittedName>
</protein>
<keyword evidence="3" id="KW-1185">Reference proteome</keyword>
<dbReference type="Proteomes" id="UP000629098">
    <property type="component" value="Unassembled WGS sequence"/>
</dbReference>
<dbReference type="EMBL" id="JACXAE010000009">
    <property type="protein sequence ID" value="MBD2770804.1"/>
    <property type="molecule type" value="Genomic_DNA"/>
</dbReference>
<dbReference type="GO" id="GO:0005829">
    <property type="term" value="C:cytosol"/>
    <property type="evidence" value="ECO:0007669"/>
    <property type="project" value="TreeGrafter"/>
</dbReference>